<protein>
    <submittedName>
        <fullName evidence="10">Solute carrier family 15 member 4-like</fullName>
    </submittedName>
</protein>
<keyword evidence="4" id="KW-0653">Protein transport</keyword>
<reference evidence="10" key="1">
    <citation type="submission" date="2025-08" db="UniProtKB">
        <authorList>
            <consortium name="RefSeq"/>
        </authorList>
    </citation>
    <scope>IDENTIFICATION</scope>
</reference>
<feature type="transmembrane region" description="Helical" evidence="8">
    <location>
        <begin position="111"/>
        <end position="134"/>
    </location>
</feature>
<feature type="compositionally biased region" description="Basic and acidic residues" evidence="7">
    <location>
        <begin position="540"/>
        <end position="553"/>
    </location>
</feature>
<dbReference type="InterPro" id="IPR000109">
    <property type="entry name" value="POT_fam"/>
</dbReference>
<dbReference type="InterPro" id="IPR036259">
    <property type="entry name" value="MFS_trans_sf"/>
</dbReference>
<dbReference type="InParanoid" id="A0A6P8I6K6"/>
<accession>A0A6P8I6K6</accession>
<dbReference type="Pfam" id="PF00854">
    <property type="entry name" value="PTR2"/>
    <property type="match status" value="1"/>
</dbReference>
<dbReference type="GO" id="GO:0022857">
    <property type="term" value="F:transmembrane transporter activity"/>
    <property type="evidence" value="ECO:0007669"/>
    <property type="project" value="InterPro"/>
</dbReference>
<feature type="transmembrane region" description="Helical" evidence="8">
    <location>
        <begin position="303"/>
        <end position="326"/>
    </location>
</feature>
<evidence type="ECO:0000256" key="7">
    <source>
        <dbReference type="SAM" id="MobiDB-lite"/>
    </source>
</evidence>
<proteinExistence type="inferred from homology"/>
<dbReference type="Proteomes" id="UP000515163">
    <property type="component" value="Unplaced"/>
</dbReference>
<dbReference type="PANTHER" id="PTHR11654">
    <property type="entry name" value="OLIGOPEPTIDE TRANSPORTER-RELATED"/>
    <property type="match status" value="1"/>
</dbReference>
<evidence type="ECO:0000256" key="4">
    <source>
        <dbReference type="ARBA" id="ARBA00022856"/>
    </source>
</evidence>
<sequence>MAATITSSNSSELSINERDPLIGQAEGGAGVTSTRGTRVRLITVLCILVTELCERLTFYGVSANLVLYCQDVLKLQAPYPSTVTLAFQGTTFFTPVIGGWLADRFMGRFNAIYGSSMLYFVGVSLLCAVSYNYGPTYGMNITAKEGFLAIAMILIAAGTGGIKSNVSPLGAEQLQDQGSQVVERFFDWFYWFVQLGGFIAFTLVVYVQQEISFFYGYLIPSLAILLGIFFFLIGNRIGYVDSSPSSDSRALDTIKIAWHGLVGVFKSKSEDERSINWLDRVRLVHKERWSRESVEDTRSVLRLMPIFLTFVLYWTVFGQGLTTYVIQAKNMRLKLGSFTVPAASLNVFETGSLLIILPLLDHGIYPLLRYFGFRVTPLQRIGVGMLCASGSVFVAGFVEIGRKKFIDEYGYIQQVLFDKTVNASSMNVFYQAPQYILQGAGEALVSVTGLEMAFTQSPEYLHGLIMGLCLGTIGLGYYLASALAAIVTSASTTWYPTDNINSGHLEYYLFLMSGLMMLNFFIFVAISICFFEYKEVKETEKEPQNAEHPREGNESTSPFGGGGGDLR</sequence>
<evidence type="ECO:0000313" key="9">
    <source>
        <dbReference type="Proteomes" id="UP000515163"/>
    </source>
</evidence>
<feature type="transmembrane region" description="Helical" evidence="8">
    <location>
        <begin position="380"/>
        <end position="398"/>
    </location>
</feature>
<dbReference type="GO" id="GO:0006857">
    <property type="term" value="P:oligopeptide transport"/>
    <property type="evidence" value="ECO:0007669"/>
    <property type="project" value="InterPro"/>
</dbReference>
<dbReference type="KEGG" id="aten:116296742"/>
<evidence type="ECO:0000256" key="2">
    <source>
        <dbReference type="ARBA" id="ARBA00005982"/>
    </source>
</evidence>
<evidence type="ECO:0000256" key="8">
    <source>
        <dbReference type="SAM" id="Phobius"/>
    </source>
</evidence>
<dbReference type="RefSeq" id="XP_031560667.1">
    <property type="nucleotide sequence ID" value="XM_031704807.1"/>
</dbReference>
<feature type="transmembrane region" description="Helical" evidence="8">
    <location>
        <begin position="460"/>
        <end position="487"/>
    </location>
</feature>
<feature type="transmembrane region" description="Helical" evidence="8">
    <location>
        <begin position="188"/>
        <end position="207"/>
    </location>
</feature>
<evidence type="ECO:0000256" key="3">
    <source>
        <dbReference type="ARBA" id="ARBA00022692"/>
    </source>
</evidence>
<feature type="transmembrane region" description="Helical" evidence="8">
    <location>
        <begin position="146"/>
        <end position="162"/>
    </location>
</feature>
<dbReference type="OrthoDB" id="5971791at2759"/>
<keyword evidence="9" id="KW-1185">Reference proteome</keyword>
<evidence type="ECO:0000313" key="10">
    <source>
        <dbReference type="RefSeq" id="XP_031560667.1"/>
    </source>
</evidence>
<feature type="unsure residue" description="D or N" evidence="10">
    <location>
        <position position="247"/>
    </location>
</feature>
<evidence type="ECO:0000256" key="5">
    <source>
        <dbReference type="ARBA" id="ARBA00022989"/>
    </source>
</evidence>
<keyword evidence="3 8" id="KW-0812">Transmembrane</keyword>
<keyword evidence="4" id="KW-0813">Transport</keyword>
<name>A0A6P8I6K6_ACTTE</name>
<keyword evidence="6 8" id="KW-0472">Membrane</keyword>
<evidence type="ECO:0000256" key="6">
    <source>
        <dbReference type="ARBA" id="ARBA00023136"/>
    </source>
</evidence>
<comment type="similarity">
    <text evidence="2">Belongs to the major facilitator superfamily. Proton-dependent oligopeptide transporter (POT/PTR) (TC 2.A.17) family.</text>
</comment>
<feature type="region of interest" description="Disordered" evidence="7">
    <location>
        <begin position="540"/>
        <end position="567"/>
    </location>
</feature>
<feature type="transmembrane region" description="Helical" evidence="8">
    <location>
        <begin position="214"/>
        <end position="233"/>
    </location>
</feature>
<dbReference type="InterPro" id="IPR018456">
    <property type="entry name" value="PTR2_symporter_CS"/>
</dbReference>
<dbReference type="PROSITE" id="PS01022">
    <property type="entry name" value="PTR2_1"/>
    <property type="match status" value="1"/>
</dbReference>
<feature type="transmembrane region" description="Helical" evidence="8">
    <location>
        <begin position="507"/>
        <end position="531"/>
    </location>
</feature>
<dbReference type="AlphaFoldDB" id="A0A6P8I6K6"/>
<dbReference type="GO" id="GO:0016020">
    <property type="term" value="C:membrane"/>
    <property type="evidence" value="ECO:0007669"/>
    <property type="project" value="UniProtKB-SubCell"/>
</dbReference>
<dbReference type="Gene3D" id="1.20.1250.20">
    <property type="entry name" value="MFS general substrate transporter like domains"/>
    <property type="match status" value="1"/>
</dbReference>
<comment type="subcellular location">
    <subcellularLocation>
        <location evidence="1">Membrane</location>
        <topology evidence="1">Multi-pass membrane protein</topology>
    </subcellularLocation>
</comment>
<keyword evidence="5 8" id="KW-1133">Transmembrane helix</keyword>
<dbReference type="FunCoup" id="A0A6P8I6K6">
    <property type="interactions" value="1278"/>
</dbReference>
<organism evidence="9 10">
    <name type="scientific">Actinia tenebrosa</name>
    <name type="common">Australian red waratah sea anemone</name>
    <dbReference type="NCBI Taxonomy" id="6105"/>
    <lineage>
        <taxon>Eukaryota</taxon>
        <taxon>Metazoa</taxon>
        <taxon>Cnidaria</taxon>
        <taxon>Anthozoa</taxon>
        <taxon>Hexacorallia</taxon>
        <taxon>Actiniaria</taxon>
        <taxon>Actiniidae</taxon>
        <taxon>Actinia</taxon>
    </lineage>
</organism>
<feature type="transmembrane region" description="Helical" evidence="8">
    <location>
        <begin position="338"/>
        <end position="360"/>
    </location>
</feature>
<keyword evidence="4" id="KW-0571">Peptide transport</keyword>
<dbReference type="SUPFAM" id="SSF103473">
    <property type="entry name" value="MFS general substrate transporter"/>
    <property type="match status" value="1"/>
</dbReference>
<evidence type="ECO:0000256" key="1">
    <source>
        <dbReference type="ARBA" id="ARBA00004141"/>
    </source>
</evidence>
<gene>
    <name evidence="10" type="primary">LOC116296742</name>
</gene>